<reference evidence="2 3" key="1">
    <citation type="submission" date="2020-08" db="EMBL/GenBank/DDBJ databases">
        <title>Sequencing the genomes of 1000 actinobacteria strains.</title>
        <authorList>
            <person name="Klenk H.-P."/>
        </authorList>
    </citation>
    <scope>NUCLEOTIDE SEQUENCE [LARGE SCALE GENOMIC DNA]</scope>
    <source>
        <strain evidence="2 3">DSM 45272</strain>
    </source>
</reference>
<dbReference type="Pfam" id="PF26571">
    <property type="entry name" value="VldE"/>
    <property type="match status" value="1"/>
</dbReference>
<dbReference type="InterPro" id="IPR058593">
    <property type="entry name" value="ARB_07466-like_C"/>
</dbReference>
<keyword evidence="3" id="KW-1185">Reference proteome</keyword>
<gene>
    <name evidence="2" type="ORF">HDA45_002939</name>
</gene>
<accession>A0A841B2M0</accession>
<dbReference type="EMBL" id="JACHMX010000001">
    <property type="protein sequence ID" value="MBB5852852.1"/>
    <property type="molecule type" value="Genomic_DNA"/>
</dbReference>
<name>A0A841B2M0_9PSEU</name>
<evidence type="ECO:0000313" key="2">
    <source>
        <dbReference type="EMBL" id="MBB5852852.1"/>
    </source>
</evidence>
<organism evidence="2 3">
    <name type="scientific">Amycolatopsis umgeniensis</name>
    <dbReference type="NCBI Taxonomy" id="336628"/>
    <lineage>
        <taxon>Bacteria</taxon>
        <taxon>Bacillati</taxon>
        <taxon>Actinomycetota</taxon>
        <taxon>Actinomycetes</taxon>
        <taxon>Pseudonocardiales</taxon>
        <taxon>Pseudonocardiaceae</taxon>
        <taxon>Amycolatopsis</taxon>
    </lineage>
</organism>
<comment type="caution">
    <text evidence="2">The sequence shown here is derived from an EMBL/GenBank/DDBJ whole genome shotgun (WGS) entry which is preliminary data.</text>
</comment>
<sequence>MFNPHDETSVARGWQVANWLIAHQADLGVRYLIWQGKYWSADNQTWSTYQSSAYGCPNPNNLTGCHYDHIHISMY</sequence>
<feature type="domain" description="ARB-07466-like C-terminal" evidence="1">
    <location>
        <begin position="5"/>
        <end position="51"/>
    </location>
</feature>
<dbReference type="RefSeq" id="WP_184895590.1">
    <property type="nucleotide sequence ID" value="NZ_JACHMX010000001.1"/>
</dbReference>
<dbReference type="AlphaFoldDB" id="A0A841B2M0"/>
<dbReference type="Proteomes" id="UP000580861">
    <property type="component" value="Unassembled WGS sequence"/>
</dbReference>
<evidence type="ECO:0000313" key="3">
    <source>
        <dbReference type="Proteomes" id="UP000580861"/>
    </source>
</evidence>
<proteinExistence type="predicted"/>
<protein>
    <recommendedName>
        <fullName evidence="1">ARB-07466-like C-terminal domain-containing protein</fullName>
    </recommendedName>
</protein>
<evidence type="ECO:0000259" key="1">
    <source>
        <dbReference type="Pfam" id="PF26571"/>
    </source>
</evidence>